<reference evidence="1 2" key="1">
    <citation type="journal article" date="2021" name="Environ. Microbiol.">
        <title>Gene family expansions and transcriptome signatures uncover fungal adaptations to wood decay.</title>
        <authorList>
            <person name="Hage H."/>
            <person name="Miyauchi S."/>
            <person name="Viragh M."/>
            <person name="Drula E."/>
            <person name="Min B."/>
            <person name="Chaduli D."/>
            <person name="Navarro D."/>
            <person name="Favel A."/>
            <person name="Norest M."/>
            <person name="Lesage-Meessen L."/>
            <person name="Balint B."/>
            <person name="Merenyi Z."/>
            <person name="de Eugenio L."/>
            <person name="Morin E."/>
            <person name="Martinez A.T."/>
            <person name="Baldrian P."/>
            <person name="Stursova M."/>
            <person name="Martinez M.J."/>
            <person name="Novotny C."/>
            <person name="Magnuson J.K."/>
            <person name="Spatafora J.W."/>
            <person name="Maurice S."/>
            <person name="Pangilinan J."/>
            <person name="Andreopoulos W."/>
            <person name="LaButti K."/>
            <person name="Hundley H."/>
            <person name="Na H."/>
            <person name="Kuo A."/>
            <person name="Barry K."/>
            <person name="Lipzen A."/>
            <person name="Henrissat B."/>
            <person name="Riley R."/>
            <person name="Ahrendt S."/>
            <person name="Nagy L.G."/>
            <person name="Grigoriev I.V."/>
            <person name="Martin F."/>
            <person name="Rosso M.N."/>
        </authorList>
    </citation>
    <scope>NUCLEOTIDE SEQUENCE [LARGE SCALE GENOMIC DNA]</scope>
    <source>
        <strain evidence="1 2">CIRM-BRFM 1785</strain>
    </source>
</reference>
<keyword evidence="2" id="KW-1185">Reference proteome</keyword>
<accession>A0ABQ8KHG7</accession>
<evidence type="ECO:0000313" key="2">
    <source>
        <dbReference type="Proteomes" id="UP000814176"/>
    </source>
</evidence>
<dbReference type="EMBL" id="JADCUA010000009">
    <property type="protein sequence ID" value="KAH9837309.1"/>
    <property type="molecule type" value="Genomic_DNA"/>
</dbReference>
<protein>
    <submittedName>
        <fullName evidence="1">Uncharacterized protein</fullName>
    </submittedName>
</protein>
<sequence>MNESIRTIGTYSYLLTSSDLIMTTKRMLVLGSCQLLVDPSRRLLGMSCTYTTHLGIINLSAHSIASARYVPYIVLEDNQVALATMTPEYVRIVHELRLARGGVVLDRGRRLGGSGLHDRRQTSGLDGGRAELRGRRDLAVYAGFKHAQAHAALVLRLGREALERRRGGRRREVRRLVRVERRAAEVVRKVDRPARRARGHWRALRRARRRAQVRELVLERGDVLLQRVRVRLRLEHGRLERAHVRLHRGELERVLLLDRAEHLLVERVGLRGYRRGRRDAELLELLVFRGELGAEGLHLVLGVLEELLCFLLGVLPLIELALQAGDLLHVLLQRRLELVQLTQMALGHLVVVVALGLEVTDDCTGGI</sequence>
<dbReference type="GeneID" id="72000320"/>
<dbReference type="RefSeq" id="XP_047779478.1">
    <property type="nucleotide sequence ID" value="XM_047919588.1"/>
</dbReference>
<evidence type="ECO:0000313" key="1">
    <source>
        <dbReference type="EMBL" id="KAH9837309.1"/>
    </source>
</evidence>
<organism evidence="1 2">
    <name type="scientific">Rhodofomes roseus</name>
    <dbReference type="NCBI Taxonomy" id="34475"/>
    <lineage>
        <taxon>Eukaryota</taxon>
        <taxon>Fungi</taxon>
        <taxon>Dikarya</taxon>
        <taxon>Basidiomycota</taxon>
        <taxon>Agaricomycotina</taxon>
        <taxon>Agaricomycetes</taxon>
        <taxon>Polyporales</taxon>
        <taxon>Rhodofomes</taxon>
    </lineage>
</organism>
<proteinExistence type="predicted"/>
<gene>
    <name evidence="1" type="ORF">C8Q71DRAFT_595742</name>
</gene>
<comment type="caution">
    <text evidence="1">The sequence shown here is derived from an EMBL/GenBank/DDBJ whole genome shotgun (WGS) entry which is preliminary data.</text>
</comment>
<dbReference type="Proteomes" id="UP000814176">
    <property type="component" value="Unassembled WGS sequence"/>
</dbReference>
<name>A0ABQ8KHG7_9APHY</name>